<evidence type="ECO:0000256" key="3">
    <source>
        <dbReference type="ARBA" id="ARBA00022630"/>
    </source>
</evidence>
<protein>
    <submittedName>
        <fullName evidence="7">UDP-galactopyranose mutase</fullName>
    </submittedName>
</protein>
<dbReference type="InterPro" id="IPR015899">
    <property type="entry name" value="UDP-GalPyranose_mutase_C"/>
</dbReference>
<evidence type="ECO:0000256" key="4">
    <source>
        <dbReference type="ARBA" id="ARBA00022827"/>
    </source>
</evidence>
<evidence type="ECO:0000256" key="5">
    <source>
        <dbReference type="ARBA" id="ARBA00023235"/>
    </source>
</evidence>
<comment type="similarity">
    <text evidence="2">Belongs to the UDP-galactopyranose/dTDP-fucopyranose mutase family.</text>
</comment>
<evidence type="ECO:0000256" key="1">
    <source>
        <dbReference type="ARBA" id="ARBA00001974"/>
    </source>
</evidence>
<keyword evidence="4" id="KW-0274">FAD</keyword>
<keyword evidence="5" id="KW-0413">Isomerase</keyword>
<dbReference type="EMBL" id="CP003772">
    <property type="protein sequence ID" value="AFQ03945.1"/>
    <property type="molecule type" value="Genomic_DNA"/>
</dbReference>
<sequence>MNINSFDILIVGAGISGIVLANILANHNKRVLIVEKRDHIGGNCYDKVDSKTQLLFHQYGPHIFHTNNQTVINFISPFFELNNYHHRVGLKLKNNLDLTLPFDFQQIYKLMGKDGRKLVSFFKENFSLNTHLSLAELQLIDNPLAQKLYQFLISNVYKPYSVKMWGLPFAMINENVINRVKIVLSEQSSYFPDAIIQGLPKSGYTNSFLKMLANPLIDVQLNCKDNLLVYQDEKLFFNNNLIEKPVVYCGLIDKLFNFCFGHLQYRSLAFSWKRFNQKKYQTYPVVNMPLAKSITRSVEYKQLTNQGSFKPQTIVSFETPGSYAINDPRFNEPYYPINNTLNDTLFKKYWKKASKLKNLHLLGRLATYQYIDMDKAILLSIKKAQQLLS</sequence>
<dbReference type="AlphaFoldDB" id="A0ABC7ZIA3"/>
<dbReference type="PRINTS" id="PR00420">
    <property type="entry name" value="RNGMNOXGNASE"/>
</dbReference>
<keyword evidence="3" id="KW-0285">Flavoprotein</keyword>
<dbReference type="GO" id="GO:0016853">
    <property type="term" value="F:isomerase activity"/>
    <property type="evidence" value="ECO:0007669"/>
    <property type="project" value="UniProtKB-KW"/>
</dbReference>
<dbReference type="Pfam" id="PF13450">
    <property type="entry name" value="NAD_binding_8"/>
    <property type="match status" value="1"/>
</dbReference>
<dbReference type="InterPro" id="IPR036188">
    <property type="entry name" value="FAD/NAD-bd_sf"/>
</dbReference>
<dbReference type="KEGG" id="mgx:CM1_00775"/>
<proteinExistence type="inferred from homology"/>
<evidence type="ECO:0000313" key="7">
    <source>
        <dbReference type="EMBL" id="AFQ03945.1"/>
    </source>
</evidence>
<evidence type="ECO:0000313" key="8">
    <source>
        <dbReference type="Proteomes" id="UP000005254"/>
    </source>
</evidence>
<dbReference type="PANTHER" id="PTHR21197:SF0">
    <property type="entry name" value="UDP-GALACTOPYRANOSE MUTASE"/>
    <property type="match status" value="1"/>
</dbReference>
<gene>
    <name evidence="7" type="ORF">CM1_00775</name>
</gene>
<dbReference type="InterPro" id="IPR004379">
    <property type="entry name" value="UDP-GALP_mutase"/>
</dbReference>
<accession>A0ABC7ZIA3</accession>
<evidence type="ECO:0000259" key="6">
    <source>
        <dbReference type="Pfam" id="PF03275"/>
    </source>
</evidence>
<dbReference type="SUPFAM" id="SSF51905">
    <property type="entry name" value="FAD/NAD(P)-binding domain"/>
    <property type="match status" value="1"/>
</dbReference>
<reference evidence="7 8" key="1">
    <citation type="journal article" date="2012" name="J. Bacteriol.">
        <title>Draft Genome Sequences of Four Axenic Mycoplasma genitalium Strains Isolated from Denmark, Japan, and Australia.</title>
        <authorList>
            <person name="McGowin C.L."/>
            <person name="Ma L."/>
            <person name="Jensen J.S."/>
            <person name="Mancuso M.M."/>
            <person name="Hamasuna R."/>
            <person name="Adegboye D."/>
            <person name="Martin D.H."/>
        </authorList>
    </citation>
    <scope>NUCLEOTIDE SEQUENCE [LARGE SCALE GENOMIC DNA]</scope>
    <source>
        <strain evidence="7 8">M6320</strain>
    </source>
</reference>
<dbReference type="Proteomes" id="UP000005254">
    <property type="component" value="Chromosome"/>
</dbReference>
<feature type="domain" description="UDP-galactopyranose mutase C-terminal" evidence="6">
    <location>
        <begin position="156"/>
        <end position="370"/>
    </location>
</feature>
<evidence type="ECO:0000256" key="2">
    <source>
        <dbReference type="ARBA" id="ARBA00009321"/>
    </source>
</evidence>
<name>A0ABC7ZIA3_MYCGT</name>
<dbReference type="Pfam" id="PF03275">
    <property type="entry name" value="GLF"/>
    <property type="match status" value="1"/>
</dbReference>
<comment type="cofactor">
    <cofactor evidence="1">
        <name>FAD</name>
        <dbReference type="ChEBI" id="CHEBI:57692"/>
    </cofactor>
</comment>
<organism evidence="7 8">
    <name type="scientific">Mycoplasmoides genitalium M6320</name>
    <dbReference type="NCBI Taxonomy" id="662945"/>
    <lineage>
        <taxon>Bacteria</taxon>
        <taxon>Bacillati</taxon>
        <taxon>Mycoplasmatota</taxon>
        <taxon>Mycoplasmoidales</taxon>
        <taxon>Mycoplasmoidaceae</taxon>
        <taxon>Mycoplasmoides</taxon>
    </lineage>
</organism>
<dbReference type="PANTHER" id="PTHR21197">
    <property type="entry name" value="UDP-GALACTOPYRANOSE MUTASE"/>
    <property type="match status" value="1"/>
</dbReference>
<dbReference type="Gene3D" id="3.40.50.720">
    <property type="entry name" value="NAD(P)-binding Rossmann-like Domain"/>
    <property type="match status" value="3"/>
</dbReference>
<dbReference type="NCBIfam" id="TIGR00031">
    <property type="entry name" value="UDP-GALP_mutase"/>
    <property type="match status" value="1"/>
</dbReference>